<organism evidence="2 3">
    <name type="scientific">Micromonospora cathayae</name>
    <dbReference type="NCBI Taxonomy" id="3028804"/>
    <lineage>
        <taxon>Bacteria</taxon>
        <taxon>Bacillati</taxon>
        <taxon>Actinomycetota</taxon>
        <taxon>Actinomycetes</taxon>
        <taxon>Micromonosporales</taxon>
        <taxon>Micromonosporaceae</taxon>
        <taxon>Micromonospora</taxon>
    </lineage>
</organism>
<reference evidence="2 3" key="1">
    <citation type="submission" date="2023-02" db="EMBL/GenBank/DDBJ databases">
        <authorList>
            <person name="Mo P."/>
        </authorList>
    </citation>
    <scope>NUCLEOTIDE SEQUENCE [LARGE SCALE GENOMIC DNA]</scope>
    <source>
        <strain evidence="2 3">HUAS 3</strain>
    </source>
</reference>
<dbReference type="SUPFAM" id="SSF52980">
    <property type="entry name" value="Restriction endonuclease-like"/>
    <property type="match status" value="1"/>
</dbReference>
<dbReference type="InterPro" id="IPR011335">
    <property type="entry name" value="Restrct_endonuc-II-like"/>
</dbReference>
<protein>
    <submittedName>
        <fullName evidence="2">DUF559 domain-containing protein</fullName>
    </submittedName>
</protein>
<feature type="domain" description="DUF559" evidence="1">
    <location>
        <begin position="244"/>
        <end position="303"/>
    </location>
</feature>
<evidence type="ECO:0000313" key="2">
    <source>
        <dbReference type="EMBL" id="WDZ85644.1"/>
    </source>
</evidence>
<keyword evidence="3" id="KW-1185">Reference proteome</keyword>
<evidence type="ECO:0000259" key="1">
    <source>
        <dbReference type="Pfam" id="PF04480"/>
    </source>
</evidence>
<name>A0ABY7ZV20_9ACTN</name>
<sequence>MPVRTHRPSALAWQVFRGSDVVRRGLLTRDQLRSSAWIRLRHDSYADSRLGRDHGLACRAVALRLPADAVFAGPSAAYLHGVEHAAGFTDDVHVVVPRPAGLRSQRGLRVHTTALVVGTQLAGETGHRTPPGRARTPLLRDPTWAAWETAVWVEPVRAVGVIDSLLGQGLTNRGALHDFATGNAERPGGRRAARVLALADPGAQSPPESHLRVRLMMAGLPRPITQHPIRLTSGLVLHPDLAWPEYRVAVEYDGQWHADPDQLHRDRKRLNQLVAAGWLVLHVTGRRLRHDFPAVVREVRAALSTCGWHG</sequence>
<dbReference type="Pfam" id="PF04480">
    <property type="entry name" value="DUF559"/>
    <property type="match status" value="1"/>
</dbReference>
<dbReference type="Gene3D" id="3.40.960.10">
    <property type="entry name" value="VSR Endonuclease"/>
    <property type="match status" value="1"/>
</dbReference>
<evidence type="ECO:0000313" key="3">
    <source>
        <dbReference type="Proteomes" id="UP001219605"/>
    </source>
</evidence>
<accession>A0ABY7ZV20</accession>
<dbReference type="Proteomes" id="UP001219605">
    <property type="component" value="Chromosome"/>
</dbReference>
<proteinExistence type="predicted"/>
<dbReference type="EMBL" id="CP118615">
    <property type="protein sequence ID" value="WDZ85644.1"/>
    <property type="molecule type" value="Genomic_DNA"/>
</dbReference>
<gene>
    <name evidence="2" type="ORF">PVK37_04120</name>
</gene>
<dbReference type="InterPro" id="IPR007569">
    <property type="entry name" value="DUF559"/>
</dbReference>
<dbReference type="RefSeq" id="WP_275032372.1">
    <property type="nucleotide sequence ID" value="NZ_CP118615.1"/>
</dbReference>